<dbReference type="PANTHER" id="PTHR43685:SF2">
    <property type="entry name" value="GLYCOSYLTRANSFERASE 2-LIKE DOMAIN-CONTAINING PROTEIN"/>
    <property type="match status" value="1"/>
</dbReference>
<organism evidence="2 3">
    <name type="scientific">Rhizobium alvei</name>
    <dbReference type="NCBI Taxonomy" id="1132659"/>
    <lineage>
        <taxon>Bacteria</taxon>
        <taxon>Pseudomonadati</taxon>
        <taxon>Pseudomonadota</taxon>
        <taxon>Alphaproteobacteria</taxon>
        <taxon>Hyphomicrobiales</taxon>
        <taxon>Rhizobiaceae</taxon>
        <taxon>Rhizobium/Agrobacterium group</taxon>
        <taxon>Rhizobium</taxon>
    </lineage>
</organism>
<dbReference type="RefSeq" id="WP_304377436.1">
    <property type="nucleotide sequence ID" value="NZ_JAUOZU010000012.1"/>
</dbReference>
<accession>A0ABT8YQN7</accession>
<proteinExistence type="predicted"/>
<dbReference type="EMBL" id="JAUOZU010000012">
    <property type="protein sequence ID" value="MDO6965500.1"/>
    <property type="molecule type" value="Genomic_DNA"/>
</dbReference>
<keyword evidence="2" id="KW-0808">Transferase</keyword>
<sequence>MKFSIIVPCYNQSQYLFGVIDNIAKSTQHDHEVIIINDGSTKPRTVEMLEKLSPAGSHQHLVKINQENMGLANTRNVGLNKARGEFIQFLDADDMLVAGKLDRQAALMDREELDIAIDEYLIGDENLCEFRNGDHKLCDYVLTLENIALEWERGMSIPVHCPLIRRSSLGNIRFGSDMRAKEDWLFWMLFFAEPRRYAFTGVVGAIYRVHASSMTRSDNRSNGLQWLKAIEKSRILLSDGFGDGETSAAIKHFNDFYLKHYYINDGAFNKSLFGNYLRNIVEDR</sequence>
<name>A0ABT8YQN7_9HYPH</name>
<evidence type="ECO:0000313" key="3">
    <source>
        <dbReference type="Proteomes" id="UP001174932"/>
    </source>
</evidence>
<keyword evidence="2" id="KW-0328">Glycosyltransferase</keyword>
<dbReference type="InterPro" id="IPR029044">
    <property type="entry name" value="Nucleotide-diphossugar_trans"/>
</dbReference>
<protein>
    <submittedName>
        <fullName evidence="2">Glycosyltransferase family A protein</fullName>
        <ecNumber evidence="2">2.4.-.-</ecNumber>
    </submittedName>
</protein>
<evidence type="ECO:0000313" key="2">
    <source>
        <dbReference type="EMBL" id="MDO6965500.1"/>
    </source>
</evidence>
<dbReference type="CDD" id="cd00761">
    <property type="entry name" value="Glyco_tranf_GTA_type"/>
    <property type="match status" value="1"/>
</dbReference>
<dbReference type="Gene3D" id="3.90.550.10">
    <property type="entry name" value="Spore Coat Polysaccharide Biosynthesis Protein SpsA, Chain A"/>
    <property type="match status" value="1"/>
</dbReference>
<dbReference type="EC" id="2.4.-.-" evidence="2"/>
<reference evidence="2" key="2">
    <citation type="submission" date="2023-07" db="EMBL/GenBank/DDBJ databases">
        <authorList>
            <person name="Shen H."/>
        </authorList>
    </citation>
    <scope>NUCLEOTIDE SEQUENCE</scope>
    <source>
        <strain evidence="2">TNR-22</strain>
    </source>
</reference>
<dbReference type="GO" id="GO:0016757">
    <property type="term" value="F:glycosyltransferase activity"/>
    <property type="evidence" value="ECO:0007669"/>
    <property type="project" value="UniProtKB-KW"/>
</dbReference>
<comment type="caution">
    <text evidence="2">The sequence shown here is derived from an EMBL/GenBank/DDBJ whole genome shotgun (WGS) entry which is preliminary data.</text>
</comment>
<feature type="domain" description="Glycosyltransferase 2-like" evidence="1">
    <location>
        <begin position="4"/>
        <end position="136"/>
    </location>
</feature>
<dbReference type="Proteomes" id="UP001174932">
    <property type="component" value="Unassembled WGS sequence"/>
</dbReference>
<dbReference type="SUPFAM" id="SSF53448">
    <property type="entry name" value="Nucleotide-diphospho-sugar transferases"/>
    <property type="match status" value="1"/>
</dbReference>
<reference evidence="2" key="1">
    <citation type="journal article" date="2015" name="Int. J. Syst. Evol. Microbiol.">
        <title>Rhizobium alvei sp. nov., isolated from a freshwater river.</title>
        <authorList>
            <person name="Sheu S.Y."/>
            <person name="Huang H.W."/>
            <person name="Young C.C."/>
            <person name="Chen W.M."/>
        </authorList>
    </citation>
    <scope>NUCLEOTIDE SEQUENCE</scope>
    <source>
        <strain evidence="2">TNR-22</strain>
    </source>
</reference>
<evidence type="ECO:0000259" key="1">
    <source>
        <dbReference type="Pfam" id="PF00535"/>
    </source>
</evidence>
<gene>
    <name evidence="2" type="ORF">Q4481_16155</name>
</gene>
<dbReference type="Pfam" id="PF00535">
    <property type="entry name" value="Glycos_transf_2"/>
    <property type="match status" value="1"/>
</dbReference>
<dbReference type="InterPro" id="IPR050834">
    <property type="entry name" value="Glycosyltransf_2"/>
</dbReference>
<dbReference type="InterPro" id="IPR001173">
    <property type="entry name" value="Glyco_trans_2-like"/>
</dbReference>
<keyword evidence="3" id="KW-1185">Reference proteome</keyword>
<dbReference type="PANTHER" id="PTHR43685">
    <property type="entry name" value="GLYCOSYLTRANSFERASE"/>
    <property type="match status" value="1"/>
</dbReference>